<name>A0A1T2L593_9GAMM</name>
<organism evidence="2 3">
    <name type="scientific">Solemya pervernicosa gill symbiont</name>
    <dbReference type="NCBI Taxonomy" id="642797"/>
    <lineage>
        <taxon>Bacteria</taxon>
        <taxon>Pseudomonadati</taxon>
        <taxon>Pseudomonadota</taxon>
        <taxon>Gammaproteobacteria</taxon>
        <taxon>sulfur-oxidizing symbionts</taxon>
    </lineage>
</organism>
<dbReference type="SUPFAM" id="SSF46626">
    <property type="entry name" value="Cytochrome c"/>
    <property type="match status" value="1"/>
</dbReference>
<gene>
    <name evidence="2" type="ORF">BOW53_08550</name>
</gene>
<feature type="chain" id="PRO_5012301045" evidence="1">
    <location>
        <begin position="22"/>
        <end position="91"/>
    </location>
</feature>
<accession>A0A1T2L593</accession>
<dbReference type="RefSeq" id="WP_078483664.1">
    <property type="nucleotide sequence ID" value="NZ_MPRL01000030.1"/>
</dbReference>
<keyword evidence="3" id="KW-1185">Reference proteome</keyword>
<keyword evidence="1" id="KW-0732">Signal</keyword>
<dbReference type="OrthoDB" id="9796294at2"/>
<dbReference type="InterPro" id="IPR036909">
    <property type="entry name" value="Cyt_c-like_dom_sf"/>
</dbReference>
<dbReference type="Proteomes" id="UP000191110">
    <property type="component" value="Unassembled WGS sequence"/>
</dbReference>
<dbReference type="AlphaFoldDB" id="A0A1T2L593"/>
<evidence type="ECO:0000256" key="1">
    <source>
        <dbReference type="SAM" id="SignalP"/>
    </source>
</evidence>
<evidence type="ECO:0000313" key="2">
    <source>
        <dbReference type="EMBL" id="OOZ40210.1"/>
    </source>
</evidence>
<sequence>MRYLIAIAVAATALQIGTANAADLSEGKELHNENCVRCHGSEIYTRTDRRVTNRPGLTTQVQRCELALGLKWFEEDVEMVSDFLNHNFYKF</sequence>
<feature type="signal peptide" evidence="1">
    <location>
        <begin position="1"/>
        <end position="21"/>
    </location>
</feature>
<protein>
    <submittedName>
        <fullName evidence="2">Green heme protein</fullName>
    </submittedName>
</protein>
<comment type="caution">
    <text evidence="2">The sequence shown here is derived from an EMBL/GenBank/DDBJ whole genome shotgun (WGS) entry which is preliminary data.</text>
</comment>
<evidence type="ECO:0000313" key="3">
    <source>
        <dbReference type="Proteomes" id="UP000191110"/>
    </source>
</evidence>
<dbReference type="GO" id="GO:0009055">
    <property type="term" value="F:electron transfer activity"/>
    <property type="evidence" value="ECO:0007669"/>
    <property type="project" value="InterPro"/>
</dbReference>
<dbReference type="GO" id="GO:0020037">
    <property type="term" value="F:heme binding"/>
    <property type="evidence" value="ECO:0007669"/>
    <property type="project" value="InterPro"/>
</dbReference>
<reference evidence="2 3" key="1">
    <citation type="submission" date="2016-11" db="EMBL/GenBank/DDBJ databases">
        <title>Mixed transmission modes and dynamic genome evolution in an obligate animal-bacterial symbiosis.</title>
        <authorList>
            <person name="Russell S.L."/>
            <person name="Corbett-Detig R.B."/>
            <person name="Cavanaugh C.M."/>
        </authorList>
    </citation>
    <scope>NUCLEOTIDE SEQUENCE [LARGE SCALE GENOMIC DNA]</scope>
    <source>
        <strain evidence="2">Sveles-Q1</strain>
    </source>
</reference>
<proteinExistence type="predicted"/>
<dbReference type="Gene3D" id="1.10.760.10">
    <property type="entry name" value="Cytochrome c-like domain"/>
    <property type="match status" value="1"/>
</dbReference>
<dbReference type="EMBL" id="MPRL01000030">
    <property type="protein sequence ID" value="OOZ40210.1"/>
    <property type="molecule type" value="Genomic_DNA"/>
</dbReference>